<geneLocation type="plasmid" evidence="2 3">
    <name>unnamed2</name>
</geneLocation>
<dbReference type="SUPFAM" id="SSF46689">
    <property type="entry name" value="Homeodomain-like"/>
    <property type="match status" value="1"/>
</dbReference>
<dbReference type="GeneID" id="71929540"/>
<dbReference type="InterPro" id="IPR009057">
    <property type="entry name" value="Homeodomain-like_sf"/>
</dbReference>
<feature type="region of interest" description="Disordered" evidence="1">
    <location>
        <begin position="56"/>
        <end position="83"/>
    </location>
</feature>
<dbReference type="Pfam" id="PF13384">
    <property type="entry name" value="HTH_23"/>
    <property type="match status" value="1"/>
</dbReference>
<name>A0A8U0A6P9_9EURY</name>
<evidence type="ECO:0000256" key="1">
    <source>
        <dbReference type="SAM" id="MobiDB-lite"/>
    </source>
</evidence>
<keyword evidence="2" id="KW-0614">Plasmid</keyword>
<gene>
    <name evidence="2" type="ORF">MW046_15795</name>
</gene>
<proteinExistence type="predicted"/>
<accession>A0A8U0A6P9</accession>
<organism evidence="2 3">
    <name type="scientific">Halocatena salina</name>
    <dbReference type="NCBI Taxonomy" id="2934340"/>
    <lineage>
        <taxon>Archaea</taxon>
        <taxon>Methanobacteriati</taxon>
        <taxon>Methanobacteriota</taxon>
        <taxon>Stenosarchaea group</taxon>
        <taxon>Halobacteria</taxon>
        <taxon>Halobacteriales</taxon>
        <taxon>Natronomonadaceae</taxon>
        <taxon>Halocatena</taxon>
    </lineage>
</organism>
<keyword evidence="3" id="KW-1185">Reference proteome</keyword>
<reference evidence="2" key="1">
    <citation type="submission" date="2022-04" db="EMBL/GenBank/DDBJ databases">
        <title>Halocatena sp. nov., isolated from a salt lake.</title>
        <authorList>
            <person name="Cui H.-L."/>
        </authorList>
    </citation>
    <scope>NUCLEOTIDE SEQUENCE</scope>
    <source>
        <strain evidence="2">AD-1</strain>
        <plasmid evidence="2">unnamed2</plasmid>
    </source>
</reference>
<sequence length="83" mass="9175">MTRPTGTKAELEARRRRAVDLLELGHGVREVAEVVGVHPGSGSRWNVAYEEEGEEGLAAAPRTNGRKPKLAEEHYPTLEERLS</sequence>
<dbReference type="AlphaFoldDB" id="A0A8U0A6P9"/>
<feature type="compositionally biased region" description="Basic and acidic residues" evidence="1">
    <location>
        <begin position="69"/>
        <end position="83"/>
    </location>
</feature>
<dbReference type="Proteomes" id="UP000831768">
    <property type="component" value="Plasmid unnamed2"/>
</dbReference>
<protein>
    <submittedName>
        <fullName evidence="2">Helix-turn-helix domain-containing protein</fullName>
    </submittedName>
</protein>
<evidence type="ECO:0000313" key="3">
    <source>
        <dbReference type="Proteomes" id="UP000831768"/>
    </source>
</evidence>
<dbReference type="EMBL" id="CP096021">
    <property type="protein sequence ID" value="UPM44850.1"/>
    <property type="molecule type" value="Genomic_DNA"/>
</dbReference>
<dbReference type="RefSeq" id="WP_247995504.1">
    <property type="nucleotide sequence ID" value="NZ_CP096021.1"/>
</dbReference>
<dbReference type="KEGG" id="haad:MW046_15795"/>
<evidence type="ECO:0000313" key="2">
    <source>
        <dbReference type="EMBL" id="UPM44850.1"/>
    </source>
</evidence>